<keyword evidence="6" id="KW-1185">Reference proteome</keyword>
<dbReference type="PANTHER" id="PTHR43176">
    <property type="entry name" value="3-HYDROXYISOBUTYRYL-COA HYDROLASE-RELATED"/>
    <property type="match status" value="1"/>
</dbReference>
<dbReference type="InterPro" id="IPR029045">
    <property type="entry name" value="ClpP/crotonase-like_dom_sf"/>
</dbReference>
<accession>A0A8H7RLB6</accession>
<dbReference type="EC" id="3.1.2.4" evidence="2"/>
<dbReference type="PANTHER" id="PTHR43176:SF3">
    <property type="entry name" value="3-HYDROXYISOBUTYRYL-COA HYDROLASE, MITOCHONDRIAL"/>
    <property type="match status" value="1"/>
</dbReference>
<keyword evidence="3" id="KW-0378">Hydrolase</keyword>
<dbReference type="GO" id="GO:0006574">
    <property type="term" value="P:L-valine catabolic process"/>
    <property type="evidence" value="ECO:0007669"/>
    <property type="project" value="TreeGrafter"/>
</dbReference>
<comment type="caution">
    <text evidence="5">The sequence shown here is derived from an EMBL/GenBank/DDBJ whole genome shotgun (WGS) entry which is preliminary data.</text>
</comment>
<feature type="domain" description="Enoyl-CoA hydratase/isomerase" evidence="4">
    <location>
        <begin position="69"/>
        <end position="392"/>
    </location>
</feature>
<organism evidence="5 6">
    <name type="scientific">Circinella minor</name>
    <dbReference type="NCBI Taxonomy" id="1195481"/>
    <lineage>
        <taxon>Eukaryota</taxon>
        <taxon>Fungi</taxon>
        <taxon>Fungi incertae sedis</taxon>
        <taxon>Mucoromycota</taxon>
        <taxon>Mucoromycotina</taxon>
        <taxon>Mucoromycetes</taxon>
        <taxon>Mucorales</taxon>
        <taxon>Lichtheimiaceae</taxon>
        <taxon>Circinella</taxon>
    </lineage>
</organism>
<dbReference type="OrthoDB" id="1737613at2759"/>
<proteinExistence type="predicted"/>
<dbReference type="EMBL" id="JAEPRB010000755">
    <property type="protein sequence ID" value="KAG2212475.1"/>
    <property type="molecule type" value="Genomic_DNA"/>
</dbReference>
<name>A0A8H7RLB6_9FUNG</name>
<dbReference type="CDD" id="cd06558">
    <property type="entry name" value="crotonase-like"/>
    <property type="match status" value="1"/>
</dbReference>
<protein>
    <recommendedName>
        <fullName evidence="2">3-hydroxyisobutyryl-CoA hydrolase</fullName>
        <ecNumber evidence="2">3.1.2.4</ecNumber>
    </recommendedName>
</protein>
<dbReference type="InterPro" id="IPR045004">
    <property type="entry name" value="ECH_dom"/>
</dbReference>
<dbReference type="AlphaFoldDB" id="A0A8H7RLB6"/>
<sequence length="462" mass="51639">MTIKSPQIGAHIRTSNDKIATRRLLALKNRLSETPGRIPTTSKVYDSKLNKTDDNAEAVIRQHPSGLSKIRLNRPTKLNAISFNMCDIISQAVLAWENLETSKAILITSEGRQAFCAGGDIRALMDLEQQDRHEECIALFQKHSRLTHTVGSIMGGGVGLTISAPFRVATENTIHAMPETMIGHFPDASASFWMPRLDGFLGLYLMLTGRRLRGPDVYYSGIATHYVQSKDLAELEVALEELASKTNGVLELHDINAVIDRFSVDMEEKELPFSLGGNIWQAINRCFQHNTIENIVAALKEENVAVSWAKETNDLLSKMSPTSLKLSLQLYYAGANLCFVDCMRLEYQLTNLTLASKEFAEGTRAALITKTAPNWNPPTLEQVDANEIKKRFFDTPISNPLQTLHEGGNFIEYPHTPFILPRCSEILDVANRMGHDEAVKYFMDKYNEKKGVKTKVVSVLNK</sequence>
<dbReference type="GO" id="GO:0003860">
    <property type="term" value="F:3-hydroxyisobutyryl-CoA hydrolase activity"/>
    <property type="evidence" value="ECO:0007669"/>
    <property type="project" value="UniProtKB-EC"/>
</dbReference>
<reference evidence="5 6" key="1">
    <citation type="submission" date="2020-12" db="EMBL/GenBank/DDBJ databases">
        <title>Metabolic potential, ecology and presence of endohyphal bacteria is reflected in genomic diversity of Mucoromycotina.</title>
        <authorList>
            <person name="Muszewska A."/>
            <person name="Okrasinska A."/>
            <person name="Steczkiewicz K."/>
            <person name="Drgas O."/>
            <person name="Orlowska M."/>
            <person name="Perlinska-Lenart U."/>
            <person name="Aleksandrzak-Piekarczyk T."/>
            <person name="Szatraj K."/>
            <person name="Zielenkiewicz U."/>
            <person name="Pilsyk S."/>
            <person name="Malc E."/>
            <person name="Mieczkowski P."/>
            <person name="Kruszewska J.S."/>
            <person name="Biernat P."/>
            <person name="Pawlowska J."/>
        </authorList>
    </citation>
    <scope>NUCLEOTIDE SEQUENCE [LARGE SCALE GENOMIC DNA]</scope>
    <source>
        <strain evidence="5 6">CBS 142.35</strain>
    </source>
</reference>
<evidence type="ECO:0000313" key="5">
    <source>
        <dbReference type="EMBL" id="KAG2212475.1"/>
    </source>
</evidence>
<evidence type="ECO:0000313" key="6">
    <source>
        <dbReference type="Proteomes" id="UP000646827"/>
    </source>
</evidence>
<dbReference type="SUPFAM" id="SSF52096">
    <property type="entry name" value="ClpP/crotonase"/>
    <property type="match status" value="1"/>
</dbReference>
<dbReference type="Pfam" id="PF16113">
    <property type="entry name" value="ECH_2"/>
    <property type="match status" value="1"/>
</dbReference>
<evidence type="ECO:0000256" key="2">
    <source>
        <dbReference type="ARBA" id="ARBA00011915"/>
    </source>
</evidence>
<evidence type="ECO:0000256" key="3">
    <source>
        <dbReference type="ARBA" id="ARBA00022801"/>
    </source>
</evidence>
<comment type="catalytic activity">
    <reaction evidence="1">
        <text>3-hydroxy-2-methylpropanoyl-CoA + H2O = 3-hydroxy-2-methylpropanoate + CoA + H(+)</text>
        <dbReference type="Rhea" id="RHEA:20888"/>
        <dbReference type="ChEBI" id="CHEBI:11805"/>
        <dbReference type="ChEBI" id="CHEBI:15377"/>
        <dbReference type="ChEBI" id="CHEBI:15378"/>
        <dbReference type="ChEBI" id="CHEBI:57287"/>
        <dbReference type="ChEBI" id="CHEBI:57340"/>
        <dbReference type="EC" id="3.1.2.4"/>
    </reaction>
</comment>
<evidence type="ECO:0000256" key="1">
    <source>
        <dbReference type="ARBA" id="ARBA00001709"/>
    </source>
</evidence>
<dbReference type="Proteomes" id="UP000646827">
    <property type="component" value="Unassembled WGS sequence"/>
</dbReference>
<gene>
    <name evidence="5" type="ORF">INT45_010108</name>
</gene>
<dbReference type="GO" id="GO:0005739">
    <property type="term" value="C:mitochondrion"/>
    <property type="evidence" value="ECO:0007669"/>
    <property type="project" value="TreeGrafter"/>
</dbReference>
<dbReference type="Gene3D" id="3.90.226.10">
    <property type="entry name" value="2-enoyl-CoA Hydratase, Chain A, domain 1"/>
    <property type="match status" value="1"/>
</dbReference>
<evidence type="ECO:0000259" key="4">
    <source>
        <dbReference type="Pfam" id="PF16113"/>
    </source>
</evidence>
<dbReference type="InterPro" id="IPR032259">
    <property type="entry name" value="HIBYL-CoA-H"/>
</dbReference>